<dbReference type="Proteomes" id="UP000799779">
    <property type="component" value="Unassembled WGS sequence"/>
</dbReference>
<accession>A0A6A5WL69</accession>
<reference evidence="1" key="1">
    <citation type="journal article" date="2020" name="Stud. Mycol.">
        <title>101 Dothideomycetes genomes: a test case for predicting lifestyles and emergence of pathogens.</title>
        <authorList>
            <person name="Haridas S."/>
            <person name="Albert R."/>
            <person name="Binder M."/>
            <person name="Bloem J."/>
            <person name="Labutti K."/>
            <person name="Salamov A."/>
            <person name="Andreopoulos B."/>
            <person name="Baker S."/>
            <person name="Barry K."/>
            <person name="Bills G."/>
            <person name="Bluhm B."/>
            <person name="Cannon C."/>
            <person name="Castanera R."/>
            <person name="Culley D."/>
            <person name="Daum C."/>
            <person name="Ezra D."/>
            <person name="Gonzalez J."/>
            <person name="Henrissat B."/>
            <person name="Kuo A."/>
            <person name="Liang C."/>
            <person name="Lipzen A."/>
            <person name="Lutzoni F."/>
            <person name="Magnuson J."/>
            <person name="Mondo S."/>
            <person name="Nolan M."/>
            <person name="Ohm R."/>
            <person name="Pangilinan J."/>
            <person name="Park H.-J."/>
            <person name="Ramirez L."/>
            <person name="Alfaro M."/>
            <person name="Sun H."/>
            <person name="Tritt A."/>
            <person name="Yoshinaga Y."/>
            <person name="Zwiers L.-H."/>
            <person name="Turgeon B."/>
            <person name="Goodwin S."/>
            <person name="Spatafora J."/>
            <person name="Crous P."/>
            <person name="Grigoriev I."/>
        </authorList>
    </citation>
    <scope>NUCLEOTIDE SEQUENCE</scope>
    <source>
        <strain evidence="1">CBS 123094</strain>
    </source>
</reference>
<gene>
    <name evidence="1" type="ORF">P154DRAFT_574010</name>
</gene>
<dbReference type="EMBL" id="ML977577">
    <property type="protein sequence ID" value="KAF2002442.1"/>
    <property type="molecule type" value="Genomic_DNA"/>
</dbReference>
<evidence type="ECO:0000313" key="2">
    <source>
        <dbReference type="Proteomes" id="UP000799779"/>
    </source>
</evidence>
<dbReference type="OrthoDB" id="341259at2759"/>
<evidence type="ECO:0008006" key="3">
    <source>
        <dbReference type="Google" id="ProtNLM"/>
    </source>
</evidence>
<protein>
    <recommendedName>
        <fullName evidence="3">NACHT-NTPase and P-loop NTPases N-terminal domain-containing protein</fullName>
    </recommendedName>
</protein>
<dbReference type="AlphaFoldDB" id="A0A6A5WL69"/>
<sequence>MEPVSIFSFAVNIIQLIDFGAKLLHEVHEIHQSATDHKAEHGALLQIPKTFRTIRDAVATIPAINNHELVVVIDKLRNRLSSLRRPWQGFRQALSTIWHAEEIGKLQKRLTELRHQLQSHMVTHVRYTIYLFVCIVQEGMVTVLPAVRDELRRMDSTPASSIDDLISDLSRLRVTSLDQDRLAE</sequence>
<keyword evidence="2" id="KW-1185">Reference proteome</keyword>
<name>A0A6A5WL69_9PLEO</name>
<organism evidence="1 2">
    <name type="scientific">Amniculicola lignicola CBS 123094</name>
    <dbReference type="NCBI Taxonomy" id="1392246"/>
    <lineage>
        <taxon>Eukaryota</taxon>
        <taxon>Fungi</taxon>
        <taxon>Dikarya</taxon>
        <taxon>Ascomycota</taxon>
        <taxon>Pezizomycotina</taxon>
        <taxon>Dothideomycetes</taxon>
        <taxon>Pleosporomycetidae</taxon>
        <taxon>Pleosporales</taxon>
        <taxon>Amniculicolaceae</taxon>
        <taxon>Amniculicola</taxon>
    </lineage>
</organism>
<evidence type="ECO:0000313" key="1">
    <source>
        <dbReference type="EMBL" id="KAF2002442.1"/>
    </source>
</evidence>
<proteinExistence type="predicted"/>